<evidence type="ECO:0000256" key="10">
    <source>
        <dbReference type="ARBA" id="ARBA00023271"/>
    </source>
</evidence>
<dbReference type="OrthoDB" id="5550281at2759"/>
<keyword evidence="9" id="KW-0804">Transcription</keyword>
<dbReference type="FunFam" id="1.10.30.10:FF:000043">
    <property type="entry name" value="Transcription factor A, mitochondrial"/>
    <property type="match status" value="1"/>
</dbReference>
<evidence type="ECO:0000256" key="13">
    <source>
        <dbReference type="ARBA" id="ARBA00046467"/>
    </source>
</evidence>
<protein>
    <recommendedName>
        <fullName evidence="11">Transcription factor A, mitochondrial</fullName>
    </recommendedName>
</protein>
<dbReference type="InterPro" id="IPR050342">
    <property type="entry name" value="HMGB"/>
</dbReference>
<comment type="function">
    <text evidence="12">Binds to the mitochondrial light strand promoter and functions in mitochondrial transcription regulation. Component of the mitochondrial transcription initiation complex, composed at least of TFB2M, TFAM and POLRMT that is required for basal transcription of mitochondrial DNA. In this complex, TFAM recruits POLRMT to a specific promoter whereas TFB2M induces structural changes in POLRMT to enable promoter opening and trapping of the DNA non-template strand. Required for accurate and efficient promoter recognition by the mitochondrial RNA polymerase. Promotes transcription initiation from the HSP1 and the light strand promoter by binding immediately upstream of transcriptional start sites. Is able to unwind DNA. Bends the mitochondrial light strand promoter DNA into a U-turn shape via its HMG boxes. Required for maintenance of normal levels of mitochondrial DNA. May play a role in organizing and compacting mitochondrial DNA.</text>
</comment>
<dbReference type="GO" id="GO:0005634">
    <property type="term" value="C:nucleus"/>
    <property type="evidence" value="ECO:0007669"/>
    <property type="project" value="UniProtKB-UniRule"/>
</dbReference>
<evidence type="ECO:0000256" key="15">
    <source>
        <dbReference type="SAM" id="MobiDB-lite"/>
    </source>
</evidence>
<dbReference type="GO" id="GO:0006357">
    <property type="term" value="P:regulation of transcription by RNA polymerase II"/>
    <property type="evidence" value="ECO:0007669"/>
    <property type="project" value="TreeGrafter"/>
</dbReference>
<dbReference type="InterPro" id="IPR009071">
    <property type="entry name" value="HMG_box_dom"/>
</dbReference>
<reference evidence="18 19" key="1">
    <citation type="journal article" date="2019" name="Sci. Data">
        <title>Hybrid genome assembly and annotation of Danionella translucida.</title>
        <authorList>
            <person name="Kadobianskyi M."/>
            <person name="Schulze L."/>
            <person name="Schuelke M."/>
            <person name="Judkewitz B."/>
        </authorList>
    </citation>
    <scope>NUCLEOTIDE SEQUENCE [LARGE SCALE GENOMIC DNA]</scope>
    <source>
        <strain evidence="18 19">Bolton</strain>
    </source>
</reference>
<keyword evidence="5" id="KW-0805">Transcription regulation</keyword>
<evidence type="ECO:0000256" key="3">
    <source>
        <dbReference type="ARBA" id="ARBA00022737"/>
    </source>
</evidence>
<feature type="compositionally biased region" description="Basic and acidic residues" evidence="15">
    <location>
        <begin position="133"/>
        <end position="149"/>
    </location>
</feature>
<dbReference type="Gene3D" id="1.10.30.10">
    <property type="entry name" value="High mobility group box domain"/>
    <property type="match status" value="2"/>
</dbReference>
<feature type="DNA-binding region" description="HMG box" evidence="14">
    <location>
        <begin position="156"/>
        <end position="220"/>
    </location>
</feature>
<dbReference type="PROSITE" id="PS50118">
    <property type="entry name" value="HMG_BOX_2"/>
    <property type="match status" value="2"/>
</dbReference>
<dbReference type="GO" id="GO:0042645">
    <property type="term" value="C:mitochondrial nucleoid"/>
    <property type="evidence" value="ECO:0007669"/>
    <property type="project" value="UniProtKB-SubCell"/>
</dbReference>
<keyword evidence="3" id="KW-0677">Repeat</keyword>
<gene>
    <name evidence="18" type="ORF">DNTS_014179</name>
</gene>
<comment type="caution">
    <text evidence="18">The sequence shown here is derived from an EMBL/GenBank/DDBJ whole genome shotgun (WGS) entry which is preliminary data.</text>
</comment>
<evidence type="ECO:0000259" key="17">
    <source>
        <dbReference type="PROSITE" id="PS50118"/>
    </source>
</evidence>
<feature type="DNA-binding region" description="HMG box" evidence="14">
    <location>
        <begin position="49"/>
        <end position="117"/>
    </location>
</feature>
<sequence>MGPFRLMSVGTNVLLRSVGLLSSASFVRCSNVATQLKSFSAKCSVPNPPKKPLRSYIMYLKQMMPILTQKYPELKQAQIIQEIGKGWNMLTVEQKKPYQMQYLTHKQQYDEAMKKYHQNLTPEQKEAIKMEKQELSRSKEIKERKKASEMVKLGKPKRPRSSFNIFMAENFVDSTGMNSQEKFKMQHEAWKLLSEEQKESYKQLAMDDRIRYKNEMKSWERYMIDMGREDLVRKFITVNKAKAPPKRAIKSLGFTKE</sequence>
<evidence type="ECO:0000256" key="9">
    <source>
        <dbReference type="ARBA" id="ARBA00023163"/>
    </source>
</evidence>
<feature type="region of interest" description="Disordered" evidence="15">
    <location>
        <begin position="133"/>
        <end position="156"/>
    </location>
</feature>
<evidence type="ECO:0000256" key="7">
    <source>
        <dbReference type="ARBA" id="ARBA00023128"/>
    </source>
</evidence>
<keyword evidence="10" id="KW-1135">Mitochondrion nucleoid</keyword>
<feature type="signal peptide" evidence="16">
    <location>
        <begin position="1"/>
        <end position="29"/>
    </location>
</feature>
<feature type="chain" id="PRO_5022059841" description="Transcription factor A, mitochondrial" evidence="16">
    <location>
        <begin position="30"/>
        <end position="257"/>
    </location>
</feature>
<keyword evidence="19" id="KW-1185">Reference proteome</keyword>
<evidence type="ECO:0000256" key="1">
    <source>
        <dbReference type="ARBA" id="ARBA00004436"/>
    </source>
</evidence>
<keyword evidence="14" id="KW-0539">Nucleus</keyword>
<evidence type="ECO:0000256" key="2">
    <source>
        <dbReference type="ARBA" id="ARBA00022553"/>
    </source>
</evidence>
<keyword evidence="4" id="KW-0809">Transit peptide</keyword>
<organism evidence="18 19">
    <name type="scientific">Danionella cerebrum</name>
    <dbReference type="NCBI Taxonomy" id="2873325"/>
    <lineage>
        <taxon>Eukaryota</taxon>
        <taxon>Metazoa</taxon>
        <taxon>Chordata</taxon>
        <taxon>Craniata</taxon>
        <taxon>Vertebrata</taxon>
        <taxon>Euteleostomi</taxon>
        <taxon>Actinopterygii</taxon>
        <taxon>Neopterygii</taxon>
        <taxon>Teleostei</taxon>
        <taxon>Ostariophysi</taxon>
        <taxon>Cypriniformes</taxon>
        <taxon>Danionidae</taxon>
        <taxon>Danioninae</taxon>
        <taxon>Danionella</taxon>
    </lineage>
</organism>
<keyword evidence="7" id="KW-0496">Mitochondrion</keyword>
<keyword evidence="6 14" id="KW-0238">DNA-binding</keyword>
<evidence type="ECO:0000256" key="14">
    <source>
        <dbReference type="PROSITE-ProRule" id="PRU00267"/>
    </source>
</evidence>
<dbReference type="Proteomes" id="UP000316079">
    <property type="component" value="Unassembled WGS sequence"/>
</dbReference>
<evidence type="ECO:0000256" key="11">
    <source>
        <dbReference type="ARBA" id="ARBA00040582"/>
    </source>
</evidence>
<evidence type="ECO:0000256" key="4">
    <source>
        <dbReference type="ARBA" id="ARBA00022946"/>
    </source>
</evidence>
<dbReference type="Pfam" id="PF00505">
    <property type="entry name" value="HMG_box"/>
    <property type="match status" value="2"/>
</dbReference>
<dbReference type="AlphaFoldDB" id="A0A553MY60"/>
<dbReference type="PANTHER" id="PTHR48112:SF36">
    <property type="entry name" value="TRANSCRIPTION FACTOR A, MITOCHONDRIAL"/>
    <property type="match status" value="1"/>
</dbReference>
<comment type="subcellular location">
    <subcellularLocation>
        <location evidence="1">Mitochondrion matrix</location>
        <location evidence="1">Mitochondrion nucleoid</location>
    </subcellularLocation>
</comment>
<dbReference type="InterPro" id="IPR036910">
    <property type="entry name" value="HMG_box_dom_sf"/>
</dbReference>
<dbReference type="STRING" id="623744.A0A553MY60"/>
<feature type="domain" description="HMG box" evidence="17">
    <location>
        <begin position="49"/>
        <end position="117"/>
    </location>
</feature>
<proteinExistence type="predicted"/>
<evidence type="ECO:0000256" key="12">
    <source>
        <dbReference type="ARBA" id="ARBA00045216"/>
    </source>
</evidence>
<keyword evidence="2" id="KW-0597">Phosphoprotein</keyword>
<evidence type="ECO:0000256" key="16">
    <source>
        <dbReference type="SAM" id="SignalP"/>
    </source>
</evidence>
<evidence type="ECO:0000313" key="19">
    <source>
        <dbReference type="Proteomes" id="UP000316079"/>
    </source>
</evidence>
<keyword evidence="16" id="KW-0732">Signal</keyword>
<dbReference type="GO" id="GO:0003677">
    <property type="term" value="F:DNA binding"/>
    <property type="evidence" value="ECO:0007669"/>
    <property type="project" value="UniProtKB-UniRule"/>
</dbReference>
<keyword evidence="8" id="KW-0010">Activator</keyword>
<accession>A0A553MY60</accession>
<evidence type="ECO:0000256" key="6">
    <source>
        <dbReference type="ARBA" id="ARBA00023125"/>
    </source>
</evidence>
<dbReference type="PANTHER" id="PTHR48112">
    <property type="entry name" value="HIGH MOBILITY GROUP PROTEIN DSP1"/>
    <property type="match status" value="1"/>
</dbReference>
<evidence type="ECO:0000256" key="5">
    <source>
        <dbReference type="ARBA" id="ARBA00023015"/>
    </source>
</evidence>
<name>A0A553MY60_9TELE</name>
<evidence type="ECO:0000256" key="8">
    <source>
        <dbReference type="ARBA" id="ARBA00023159"/>
    </source>
</evidence>
<dbReference type="EMBL" id="SRMA01027204">
    <property type="protein sequence ID" value="TRY58134.1"/>
    <property type="molecule type" value="Genomic_DNA"/>
</dbReference>
<dbReference type="SUPFAM" id="SSF47095">
    <property type="entry name" value="HMG-box"/>
    <property type="match status" value="2"/>
</dbReference>
<feature type="domain" description="HMG box" evidence="17">
    <location>
        <begin position="156"/>
        <end position="220"/>
    </location>
</feature>
<dbReference type="SMART" id="SM00398">
    <property type="entry name" value="HMG"/>
    <property type="match status" value="2"/>
</dbReference>
<comment type="subunit">
    <text evidence="13">Monomer; binds DNA as a monomer. Homodimer. Component of the mitochondrial transcription initiation complex, composed at least of TFB2M, TFAM and POLRMT. In this complex TFAM recruits POLRMT to the promoter whereas TFB2M induces structural changes in POLRMT to enable promoter opening and trapping of the DNA non-template strand. Upon metabolic stress, forms a complex composed of FOXO3, SIRT3, TFAM and POLRMT. Interacts with TFB1M and TFB2M. Interacts with CLPX; this enhances DNA-binding.</text>
</comment>
<evidence type="ECO:0000313" key="18">
    <source>
        <dbReference type="EMBL" id="TRY58134.1"/>
    </source>
</evidence>